<evidence type="ECO:0000313" key="2">
    <source>
        <dbReference type="EMBL" id="KAK6949582.1"/>
    </source>
</evidence>
<dbReference type="Proteomes" id="UP001369815">
    <property type="component" value="Unassembled WGS sequence"/>
</dbReference>
<dbReference type="AlphaFoldDB" id="A0AAX6MBK6"/>
<protein>
    <submittedName>
        <fullName evidence="2">Uncharacterized protein</fullName>
    </submittedName>
</protein>
<gene>
    <name evidence="2" type="ORF">Daesc_009665</name>
</gene>
<dbReference type="EMBL" id="JBANMG010000009">
    <property type="protein sequence ID" value="KAK6949582.1"/>
    <property type="molecule type" value="Genomic_DNA"/>
</dbReference>
<name>A0AAX6MBK6_9PEZI</name>
<feature type="compositionally biased region" description="Polar residues" evidence="1">
    <location>
        <begin position="1"/>
        <end position="11"/>
    </location>
</feature>
<evidence type="ECO:0000313" key="3">
    <source>
        <dbReference type="Proteomes" id="UP001369815"/>
    </source>
</evidence>
<feature type="compositionally biased region" description="Polar residues" evidence="1">
    <location>
        <begin position="57"/>
        <end position="70"/>
    </location>
</feature>
<sequence>MRLTTSTMSNAGSDTSKEGSSSESSSDSSNQNGDNSSTGYGNQMQDSGEDADDEQSSSDNNETPSDNSDYYSACESPEPDETEGEIVQCEECHCWTREGQSHTCEPEEKDKYAKA</sequence>
<organism evidence="2 3">
    <name type="scientific">Daldinia eschscholtzii</name>
    <dbReference type="NCBI Taxonomy" id="292717"/>
    <lineage>
        <taxon>Eukaryota</taxon>
        <taxon>Fungi</taxon>
        <taxon>Dikarya</taxon>
        <taxon>Ascomycota</taxon>
        <taxon>Pezizomycotina</taxon>
        <taxon>Sordariomycetes</taxon>
        <taxon>Xylariomycetidae</taxon>
        <taxon>Xylariales</taxon>
        <taxon>Hypoxylaceae</taxon>
        <taxon>Daldinia</taxon>
    </lineage>
</organism>
<feature type="compositionally biased region" description="Acidic residues" evidence="1">
    <location>
        <begin position="47"/>
        <end position="56"/>
    </location>
</feature>
<keyword evidence="3" id="KW-1185">Reference proteome</keyword>
<comment type="caution">
    <text evidence="2">The sequence shown here is derived from an EMBL/GenBank/DDBJ whole genome shotgun (WGS) entry which is preliminary data.</text>
</comment>
<feature type="compositionally biased region" description="Low complexity" evidence="1">
    <location>
        <begin position="12"/>
        <end position="37"/>
    </location>
</feature>
<feature type="region of interest" description="Disordered" evidence="1">
    <location>
        <begin position="1"/>
        <end position="85"/>
    </location>
</feature>
<accession>A0AAX6MBK6</accession>
<evidence type="ECO:0000256" key="1">
    <source>
        <dbReference type="SAM" id="MobiDB-lite"/>
    </source>
</evidence>
<reference evidence="2 3" key="1">
    <citation type="journal article" date="2024" name="Front Chem Biol">
        <title>Unveiling the potential of Daldinia eschscholtzii MFLUCC 19-0629 through bioactivity and bioinformatics studies for enhanced sustainable agriculture production.</title>
        <authorList>
            <person name="Brooks S."/>
            <person name="Weaver J.A."/>
            <person name="Klomchit A."/>
            <person name="Alharthi S.A."/>
            <person name="Onlamun T."/>
            <person name="Nurani R."/>
            <person name="Vong T.K."/>
            <person name="Alberti F."/>
            <person name="Greco C."/>
        </authorList>
    </citation>
    <scope>NUCLEOTIDE SEQUENCE [LARGE SCALE GENOMIC DNA]</scope>
    <source>
        <strain evidence="2">MFLUCC 19-0629</strain>
    </source>
</reference>
<proteinExistence type="predicted"/>